<comment type="function">
    <text evidence="7">Endonuclease IV plays a role in DNA repair. It cleaves phosphodiester bonds at apurinic or apyrimidinic (AP) sites, generating a 3'-hydroxyl group and a 5'-terminal sugar phosphate.</text>
</comment>
<dbReference type="GO" id="GO:0006284">
    <property type="term" value="P:base-excision repair"/>
    <property type="evidence" value="ECO:0007669"/>
    <property type="project" value="TreeGrafter"/>
</dbReference>
<comment type="cofactor">
    <cofactor evidence="7">
        <name>Zn(2+)</name>
        <dbReference type="ChEBI" id="CHEBI:29105"/>
    </cofactor>
    <text evidence="7">Binds 3 Zn(2+) ions.</text>
</comment>
<sequence>MLVGSHVSMSGKDMLLAAAKEAASYHETAMMIYTGAPQNTRRKAIDQFKISEGREYLKSHGIQEIVIHAPYIINLGNTYKPDKFSFAVDFLHQEIERADAIGAKEIVLHPGAHVGAGSDKAIASIIKGLNEAMTADQNVQIAIETMAGKGTEVGINFEQIAQMISGVKLNDKLAVCFDTCHTNDAGYNVKDDFDGVMEEFDKVIGIDRIKVFHLNDSKNPMGSHKDRHENLGYGTIGFDSLSKIAHNEQFIDVPKILETPHVAIDPENDPKNKVAPYGYEIAELNANQFNDHLYDDVRKNVAFNDFLNY</sequence>
<organism evidence="9 10">
    <name type="scientific">Candidatus Gallilactobacillus intestinavium</name>
    <dbReference type="NCBI Taxonomy" id="2840838"/>
    <lineage>
        <taxon>Bacteria</taxon>
        <taxon>Bacillati</taxon>
        <taxon>Bacillota</taxon>
        <taxon>Bacilli</taxon>
        <taxon>Lactobacillales</taxon>
        <taxon>Lactobacillaceae</taxon>
        <taxon>Lactobacillaceae incertae sedis</taxon>
        <taxon>Candidatus Gallilactobacillus</taxon>
    </lineage>
</organism>
<keyword evidence="7" id="KW-0255">Endonuclease</keyword>
<dbReference type="PANTHER" id="PTHR21445:SF0">
    <property type="entry name" value="APURINIC-APYRIMIDINIC ENDONUCLEASE"/>
    <property type="match status" value="1"/>
</dbReference>
<evidence type="ECO:0000256" key="5">
    <source>
        <dbReference type="ARBA" id="ARBA00022833"/>
    </source>
</evidence>
<feature type="binding site" evidence="7">
    <location>
        <position position="109"/>
    </location>
    <ligand>
        <name>Zn(2+)</name>
        <dbReference type="ChEBI" id="CHEBI:29105"/>
        <label>1</label>
    </ligand>
</feature>
<evidence type="ECO:0000256" key="6">
    <source>
        <dbReference type="ARBA" id="ARBA00023204"/>
    </source>
</evidence>
<dbReference type="PROSITE" id="PS00730">
    <property type="entry name" value="AP_NUCLEASE_F2_2"/>
    <property type="match status" value="1"/>
</dbReference>
<evidence type="ECO:0000256" key="2">
    <source>
        <dbReference type="ARBA" id="ARBA00022723"/>
    </source>
</evidence>
<dbReference type="Proteomes" id="UP000823614">
    <property type="component" value="Unassembled WGS sequence"/>
</dbReference>
<keyword evidence="6 7" id="KW-0234">DNA repair</keyword>
<dbReference type="GO" id="GO:0008081">
    <property type="term" value="F:phosphoric diester hydrolase activity"/>
    <property type="evidence" value="ECO:0007669"/>
    <property type="project" value="TreeGrafter"/>
</dbReference>
<dbReference type="GO" id="GO:0008833">
    <property type="term" value="F:deoxyribonuclease IV (phage-T4-induced) activity"/>
    <property type="evidence" value="ECO:0007669"/>
    <property type="project" value="UniProtKB-UniRule"/>
</dbReference>
<keyword evidence="3 7" id="KW-0227">DNA damage</keyword>
<comment type="caution">
    <text evidence="9">The sequence shown here is derived from an EMBL/GenBank/DDBJ whole genome shotgun (WGS) entry which is preliminary data.</text>
</comment>
<evidence type="ECO:0000313" key="10">
    <source>
        <dbReference type="Proteomes" id="UP000823614"/>
    </source>
</evidence>
<keyword evidence="7" id="KW-0540">Nuclease</keyword>
<evidence type="ECO:0000259" key="8">
    <source>
        <dbReference type="Pfam" id="PF01261"/>
    </source>
</evidence>
<dbReference type="Gene3D" id="3.20.20.150">
    <property type="entry name" value="Divalent-metal-dependent TIM barrel enzymes"/>
    <property type="match status" value="1"/>
</dbReference>
<dbReference type="NCBIfam" id="TIGR00587">
    <property type="entry name" value="nfo"/>
    <property type="match status" value="1"/>
</dbReference>
<dbReference type="InterPro" id="IPR013022">
    <property type="entry name" value="Xyl_isomerase-like_TIM-brl"/>
</dbReference>
<feature type="binding site" evidence="7">
    <location>
        <position position="144"/>
    </location>
    <ligand>
        <name>Zn(2+)</name>
        <dbReference type="ChEBI" id="CHEBI:29105"/>
        <label>1</label>
    </ligand>
</feature>
<dbReference type="AlphaFoldDB" id="A0A9D9H8F9"/>
<proteinExistence type="inferred from homology"/>
<dbReference type="PROSITE" id="PS51432">
    <property type="entry name" value="AP_NUCLEASE_F2_4"/>
    <property type="match status" value="1"/>
</dbReference>
<dbReference type="SMART" id="SM00518">
    <property type="entry name" value="AP2Ec"/>
    <property type="match status" value="1"/>
</dbReference>
<feature type="binding site" evidence="7">
    <location>
        <position position="68"/>
    </location>
    <ligand>
        <name>Zn(2+)</name>
        <dbReference type="ChEBI" id="CHEBI:29105"/>
        <label>1</label>
    </ligand>
</feature>
<evidence type="ECO:0000256" key="4">
    <source>
        <dbReference type="ARBA" id="ARBA00022801"/>
    </source>
</evidence>
<reference evidence="9" key="1">
    <citation type="submission" date="2020-10" db="EMBL/GenBank/DDBJ databases">
        <authorList>
            <person name="Gilroy R."/>
        </authorList>
    </citation>
    <scope>NUCLEOTIDE SEQUENCE</scope>
    <source>
        <strain evidence="9">C6-149</strain>
    </source>
</reference>
<dbReference type="GO" id="GO:0003677">
    <property type="term" value="F:DNA binding"/>
    <property type="evidence" value="ECO:0007669"/>
    <property type="project" value="InterPro"/>
</dbReference>
<feature type="domain" description="Xylose isomerase-like TIM barrel" evidence="8">
    <location>
        <begin position="23"/>
        <end position="267"/>
    </location>
</feature>
<dbReference type="HAMAP" id="MF_00152">
    <property type="entry name" value="Nfo"/>
    <property type="match status" value="1"/>
</dbReference>
<reference evidence="9" key="2">
    <citation type="journal article" date="2021" name="PeerJ">
        <title>Extensive microbial diversity within the chicken gut microbiome revealed by metagenomics and culture.</title>
        <authorList>
            <person name="Gilroy R."/>
            <person name="Ravi A."/>
            <person name="Getino M."/>
            <person name="Pursley I."/>
            <person name="Horton D.L."/>
            <person name="Alikhan N.F."/>
            <person name="Baker D."/>
            <person name="Gharbi K."/>
            <person name="Hall N."/>
            <person name="Watson M."/>
            <person name="Adriaenssens E.M."/>
            <person name="Foster-Nyarko E."/>
            <person name="Jarju S."/>
            <person name="Secka A."/>
            <person name="Antonio M."/>
            <person name="Oren A."/>
            <person name="Chaudhuri R.R."/>
            <person name="La Ragione R."/>
            <person name="Hildebrand F."/>
            <person name="Pallen M.J."/>
        </authorList>
    </citation>
    <scope>NUCLEOTIDE SEQUENCE</scope>
    <source>
        <strain evidence="9">C6-149</strain>
    </source>
</reference>
<feature type="binding site" evidence="7">
    <location>
        <position position="228"/>
    </location>
    <ligand>
        <name>Zn(2+)</name>
        <dbReference type="ChEBI" id="CHEBI:29105"/>
        <label>3</label>
    </ligand>
</feature>
<feature type="binding site" evidence="7">
    <location>
        <position position="181"/>
    </location>
    <ligand>
        <name>Zn(2+)</name>
        <dbReference type="ChEBI" id="CHEBI:29105"/>
        <label>3</label>
    </ligand>
</feature>
<feature type="binding site" evidence="7">
    <location>
        <position position="144"/>
    </location>
    <ligand>
        <name>Zn(2+)</name>
        <dbReference type="ChEBI" id="CHEBI:29105"/>
        <label>2</label>
    </ligand>
</feature>
<dbReference type="InterPro" id="IPR036237">
    <property type="entry name" value="Xyl_isomerase-like_sf"/>
</dbReference>
<comment type="catalytic activity">
    <reaction evidence="7">
        <text>Endonucleolytic cleavage to 5'-phosphooligonucleotide end-products.</text>
        <dbReference type="EC" id="3.1.21.2"/>
    </reaction>
</comment>
<feature type="binding site" evidence="7">
    <location>
        <position position="178"/>
    </location>
    <ligand>
        <name>Zn(2+)</name>
        <dbReference type="ChEBI" id="CHEBI:29105"/>
        <label>2</label>
    </ligand>
</feature>
<dbReference type="InterPro" id="IPR001719">
    <property type="entry name" value="AP_endonuc_2"/>
</dbReference>
<dbReference type="FunFam" id="3.20.20.150:FF:000001">
    <property type="entry name" value="Probable endonuclease 4"/>
    <property type="match status" value="1"/>
</dbReference>
<comment type="similarity">
    <text evidence="1 7">Belongs to the AP endonuclease 2 family.</text>
</comment>
<dbReference type="InterPro" id="IPR018246">
    <property type="entry name" value="AP_endonuc_F2_Zn_BS"/>
</dbReference>
<evidence type="ECO:0000256" key="3">
    <source>
        <dbReference type="ARBA" id="ARBA00022763"/>
    </source>
</evidence>
<gene>
    <name evidence="7" type="primary">nfo</name>
    <name evidence="9" type="ORF">IAA89_06285</name>
</gene>
<feature type="binding site" evidence="7">
    <location>
        <position position="258"/>
    </location>
    <ligand>
        <name>Zn(2+)</name>
        <dbReference type="ChEBI" id="CHEBI:29105"/>
        <label>2</label>
    </ligand>
</feature>
<keyword evidence="5 7" id="KW-0862">Zinc</keyword>
<dbReference type="EMBL" id="JADIMP010000101">
    <property type="protein sequence ID" value="MBO8442021.1"/>
    <property type="molecule type" value="Genomic_DNA"/>
</dbReference>
<keyword evidence="4 7" id="KW-0378">Hydrolase</keyword>
<dbReference type="GO" id="GO:0003906">
    <property type="term" value="F:DNA-(apurinic or apyrimidinic site) endonuclease activity"/>
    <property type="evidence" value="ECO:0007669"/>
    <property type="project" value="TreeGrafter"/>
</dbReference>
<dbReference type="NCBIfam" id="NF002196">
    <property type="entry name" value="PRK01060.1-1"/>
    <property type="match status" value="1"/>
</dbReference>
<accession>A0A9D9H8F9</accession>
<evidence type="ECO:0000313" key="9">
    <source>
        <dbReference type="EMBL" id="MBO8442021.1"/>
    </source>
</evidence>
<dbReference type="PROSITE" id="PS00731">
    <property type="entry name" value="AP_NUCLEASE_F2_3"/>
    <property type="match status" value="1"/>
</dbReference>
<dbReference type="PROSITE" id="PS00729">
    <property type="entry name" value="AP_NUCLEASE_F2_1"/>
    <property type="match status" value="1"/>
</dbReference>
<dbReference type="Pfam" id="PF01261">
    <property type="entry name" value="AP_endonuc_2"/>
    <property type="match status" value="1"/>
</dbReference>
<dbReference type="SUPFAM" id="SSF51658">
    <property type="entry name" value="Xylose isomerase-like"/>
    <property type="match status" value="1"/>
</dbReference>
<dbReference type="CDD" id="cd00019">
    <property type="entry name" value="AP2Ec"/>
    <property type="match status" value="1"/>
</dbReference>
<dbReference type="PANTHER" id="PTHR21445">
    <property type="entry name" value="ENDONUCLEASE IV ENDODEOXYRIBONUCLEASE IV"/>
    <property type="match status" value="1"/>
</dbReference>
<dbReference type="EC" id="3.1.21.2" evidence="7"/>
<evidence type="ECO:0000256" key="7">
    <source>
        <dbReference type="HAMAP-Rule" id="MF_00152"/>
    </source>
</evidence>
<evidence type="ECO:0000256" key="1">
    <source>
        <dbReference type="ARBA" id="ARBA00005340"/>
    </source>
</evidence>
<keyword evidence="2 7" id="KW-0479">Metal-binding</keyword>
<feature type="binding site" evidence="7">
    <location>
        <position position="226"/>
    </location>
    <ligand>
        <name>Zn(2+)</name>
        <dbReference type="ChEBI" id="CHEBI:29105"/>
        <label>3</label>
    </ligand>
</feature>
<protein>
    <recommendedName>
        <fullName evidence="7">Probable endonuclease 4</fullName>
        <ecNumber evidence="7">3.1.21.2</ecNumber>
    </recommendedName>
    <alternativeName>
        <fullName evidence="7">Endodeoxyribonuclease IV</fullName>
    </alternativeName>
    <alternativeName>
        <fullName evidence="7">Endonuclease IV</fullName>
    </alternativeName>
</protein>
<name>A0A9D9H8F9_9LACO</name>
<feature type="binding site" evidence="7">
    <location>
        <position position="213"/>
    </location>
    <ligand>
        <name>Zn(2+)</name>
        <dbReference type="ChEBI" id="CHEBI:29105"/>
        <label>2</label>
    </ligand>
</feature>
<dbReference type="GO" id="GO:0008270">
    <property type="term" value="F:zinc ion binding"/>
    <property type="evidence" value="ECO:0007669"/>
    <property type="project" value="UniProtKB-UniRule"/>
</dbReference>